<dbReference type="CDD" id="cd03801">
    <property type="entry name" value="GT4_PimA-like"/>
    <property type="match status" value="1"/>
</dbReference>
<feature type="domain" description="Glycosyl transferase family 1" evidence="1">
    <location>
        <begin position="164"/>
        <end position="249"/>
    </location>
</feature>
<dbReference type="OrthoDB" id="9790710at2"/>
<name>A0A1I1LZ82_9SPHI</name>
<dbReference type="PANTHER" id="PTHR12526">
    <property type="entry name" value="GLYCOSYLTRANSFERASE"/>
    <property type="match status" value="1"/>
</dbReference>
<keyword evidence="2" id="KW-0808">Transferase</keyword>
<gene>
    <name evidence="2" type="ORF">SAMN05421747_12344</name>
</gene>
<dbReference type="AlphaFoldDB" id="A0A1I1LZ82"/>
<dbReference type="EMBL" id="FOLL01000023">
    <property type="protein sequence ID" value="SFC75643.1"/>
    <property type="molecule type" value="Genomic_DNA"/>
</dbReference>
<dbReference type="Pfam" id="PF00534">
    <property type="entry name" value="Glycos_transf_1"/>
    <property type="match status" value="1"/>
</dbReference>
<dbReference type="PANTHER" id="PTHR12526:SF636">
    <property type="entry name" value="BLL3647 PROTEIN"/>
    <property type="match status" value="1"/>
</dbReference>
<reference evidence="2 3" key="1">
    <citation type="submission" date="2016-10" db="EMBL/GenBank/DDBJ databases">
        <authorList>
            <person name="de Groot N.N."/>
        </authorList>
    </citation>
    <scope>NUCLEOTIDE SEQUENCE [LARGE SCALE GENOMIC DNA]</scope>
    <source>
        <strain evidence="2 3">DSM 22900</strain>
    </source>
</reference>
<dbReference type="GO" id="GO:0016757">
    <property type="term" value="F:glycosyltransferase activity"/>
    <property type="evidence" value="ECO:0007669"/>
    <property type="project" value="InterPro"/>
</dbReference>
<dbReference type="SUPFAM" id="SSF53756">
    <property type="entry name" value="UDP-Glycosyltransferase/glycogen phosphorylase"/>
    <property type="match status" value="1"/>
</dbReference>
<evidence type="ECO:0000313" key="3">
    <source>
        <dbReference type="Proteomes" id="UP000199577"/>
    </source>
</evidence>
<dbReference type="Proteomes" id="UP000199577">
    <property type="component" value="Unassembled WGS sequence"/>
</dbReference>
<evidence type="ECO:0000259" key="1">
    <source>
        <dbReference type="Pfam" id="PF00534"/>
    </source>
</evidence>
<keyword evidence="3" id="KW-1185">Reference proteome</keyword>
<accession>A0A1I1LZ82</accession>
<dbReference type="RefSeq" id="WP_090974966.1">
    <property type="nucleotide sequence ID" value="NZ_FOLL01000023.1"/>
</dbReference>
<proteinExistence type="predicted"/>
<sequence length="355" mass="40090">MDIVFNPPVNAENQYVRILVDGLRAKGYRIHPLDTIFSGVSHFRSIRLVHLNWFEVVEGRTFFAALRSFLRKLTVLVAIKLSGKPLVWTMHNRASHGGRWGFFSRIITRLLVRWADRIVIHVRQSASLLAAYGARVPKKAVYVPHPHFIGVYGDAWPPAWRADGRLHLLFVGMVKPYKNLELLMDVVETFGSRVQLTVAGKAADKRYERQVAERASRAGNVQLLPGFIPDSEMAARLAGADALALPYDMDSSLNSGTVLLAFSYKRTVICPDIGTIGDLGRCRGEVFHYTYTNAEEHRVALQQQIERAAMAKEMDPTALQRMGEHLFDYVAETCDPRAVGEELDKVYRMLIRRAT</sequence>
<protein>
    <submittedName>
        <fullName evidence="2">Glycosyltransferase involved in cell wall bisynthesis</fullName>
    </submittedName>
</protein>
<evidence type="ECO:0000313" key="2">
    <source>
        <dbReference type="EMBL" id="SFC75643.1"/>
    </source>
</evidence>
<dbReference type="InterPro" id="IPR001296">
    <property type="entry name" value="Glyco_trans_1"/>
</dbReference>
<dbReference type="Gene3D" id="3.40.50.2000">
    <property type="entry name" value="Glycogen Phosphorylase B"/>
    <property type="match status" value="2"/>
</dbReference>
<organism evidence="2 3">
    <name type="scientific">Parapedobacter composti</name>
    <dbReference type="NCBI Taxonomy" id="623281"/>
    <lineage>
        <taxon>Bacteria</taxon>
        <taxon>Pseudomonadati</taxon>
        <taxon>Bacteroidota</taxon>
        <taxon>Sphingobacteriia</taxon>
        <taxon>Sphingobacteriales</taxon>
        <taxon>Sphingobacteriaceae</taxon>
        <taxon>Parapedobacter</taxon>
    </lineage>
</organism>
<dbReference type="STRING" id="623281.SAMN05421747_12344"/>